<gene>
    <name evidence="11" type="primary">malQ</name>
    <name evidence="11" type="ORF">NSCAC_1117</name>
</gene>
<dbReference type="GO" id="GO:0004134">
    <property type="term" value="F:4-alpha-glucanotransferase activity"/>
    <property type="evidence" value="ECO:0007669"/>
    <property type="project" value="UniProtKB-EC"/>
</dbReference>
<evidence type="ECO:0000256" key="7">
    <source>
        <dbReference type="ARBA" id="ARBA00023277"/>
    </source>
</evidence>
<protein>
    <recommendedName>
        <fullName evidence="4 10">4-alpha-glucanotransferase</fullName>
        <ecNumber evidence="3 10">2.4.1.25</ecNumber>
    </recommendedName>
    <alternativeName>
        <fullName evidence="8 10">Amylomaltase</fullName>
    </alternativeName>
    <alternativeName>
        <fullName evidence="9 10">Disproportionating enzyme</fullName>
    </alternativeName>
</protein>
<evidence type="ECO:0000256" key="6">
    <source>
        <dbReference type="ARBA" id="ARBA00022679"/>
    </source>
</evidence>
<dbReference type="InterPro" id="IPR003385">
    <property type="entry name" value="Glyco_hydro_77"/>
</dbReference>
<comment type="similarity">
    <text evidence="2 10">Belongs to the disproportionating enzyme family.</text>
</comment>
<evidence type="ECO:0000256" key="10">
    <source>
        <dbReference type="RuleBase" id="RU361207"/>
    </source>
</evidence>
<dbReference type="EMBL" id="LR778175">
    <property type="protein sequence ID" value="CAB1276328.1"/>
    <property type="molecule type" value="Genomic_DNA"/>
</dbReference>
<accession>A0A7G1QA09</accession>
<dbReference type="SUPFAM" id="SSF51445">
    <property type="entry name" value="(Trans)glycosidases"/>
    <property type="match status" value="1"/>
</dbReference>
<dbReference type="Gene3D" id="3.20.20.80">
    <property type="entry name" value="Glycosidases"/>
    <property type="match status" value="1"/>
</dbReference>
<comment type="catalytic activity">
    <reaction evidence="1 10">
        <text>Transfers a segment of a (1-&gt;4)-alpha-D-glucan to a new position in an acceptor, which may be glucose or a (1-&gt;4)-alpha-D-glucan.</text>
        <dbReference type="EC" id="2.4.1.25"/>
    </reaction>
</comment>
<evidence type="ECO:0000256" key="4">
    <source>
        <dbReference type="ARBA" id="ARBA00020295"/>
    </source>
</evidence>
<dbReference type="AlphaFoldDB" id="A0A7G1QA09"/>
<dbReference type="InterPro" id="IPR017853">
    <property type="entry name" value="GH"/>
</dbReference>
<evidence type="ECO:0000256" key="9">
    <source>
        <dbReference type="ARBA" id="ARBA00031501"/>
    </source>
</evidence>
<dbReference type="KEGG" id="ntg:NSCAC_1117"/>
<evidence type="ECO:0000256" key="1">
    <source>
        <dbReference type="ARBA" id="ARBA00000439"/>
    </source>
</evidence>
<evidence type="ECO:0000256" key="3">
    <source>
        <dbReference type="ARBA" id="ARBA00012560"/>
    </source>
</evidence>
<dbReference type="NCBIfam" id="TIGR00217">
    <property type="entry name" value="malQ"/>
    <property type="match status" value="1"/>
</dbReference>
<evidence type="ECO:0000313" key="11">
    <source>
        <dbReference type="EMBL" id="CAB1276328.1"/>
    </source>
</evidence>
<dbReference type="EC" id="2.4.1.25" evidence="3 10"/>
<dbReference type="NCBIfam" id="NF011080">
    <property type="entry name" value="PRK14508.1-3"/>
    <property type="match status" value="1"/>
</dbReference>
<keyword evidence="5 10" id="KW-0328">Glycosyltransferase</keyword>
<evidence type="ECO:0000256" key="5">
    <source>
        <dbReference type="ARBA" id="ARBA00022676"/>
    </source>
</evidence>
<evidence type="ECO:0000313" key="12">
    <source>
        <dbReference type="Proteomes" id="UP000516072"/>
    </source>
</evidence>
<dbReference type="RefSeq" id="WP_197743839.1">
    <property type="nucleotide sequence ID" value="NZ_LR778175.1"/>
</dbReference>
<dbReference type="GO" id="GO:0005975">
    <property type="term" value="P:carbohydrate metabolic process"/>
    <property type="evidence" value="ECO:0007669"/>
    <property type="project" value="InterPro"/>
</dbReference>
<organism evidence="11 12">
    <name type="scientific">Candidatus Nitrosacidococcus tergens</name>
    <dbReference type="NCBI Taxonomy" id="553981"/>
    <lineage>
        <taxon>Bacteria</taxon>
        <taxon>Pseudomonadati</taxon>
        <taxon>Pseudomonadota</taxon>
        <taxon>Gammaproteobacteria</taxon>
        <taxon>Chromatiales</taxon>
        <taxon>Chromatiaceae</taxon>
        <taxon>Candidatus Nitrosacidococcus</taxon>
    </lineage>
</organism>
<proteinExistence type="inferred from homology"/>
<keyword evidence="6 10" id="KW-0808">Transferase</keyword>
<reference evidence="11 12" key="1">
    <citation type="submission" date="2020-03" db="EMBL/GenBank/DDBJ databases">
        <authorList>
            <person name="Picone N."/>
        </authorList>
    </citation>
    <scope>NUCLEOTIDE SEQUENCE [LARGE SCALE GENOMIC DNA]</scope>
    <source>
        <strain evidence="11">NSCAC1</strain>
    </source>
</reference>
<evidence type="ECO:0000256" key="2">
    <source>
        <dbReference type="ARBA" id="ARBA00005684"/>
    </source>
</evidence>
<sequence>MNDGTLQKRCAGVLLHITSLPNRDLGADAYRFVDFLAQSGMSLWQILPLGPTQGNLSPYQCLSAHAGNPKLISLQNLANEPWFNFKQSTSSRNRRKILKLAYQVANQDKKIQQNFLSFCNEHAFWLEDYAIFSTLLEIHGNKPWFKWPKRLRNRDIKYLKEIKLEFTDRINQFCFEQFIFFQQWLKLKAYANQNGIFIIGDMPIFIAHNCVDVWAHPEYFTLDQDGQLTSVAGVPPDSFSKMGQRWGNPLYCWDKMEADGFQWWIQRMGTQFKLYDIVRVDHFRGFESYWEIPAAYRTAMKGHWVTAPGEALFTALKSYYGTLPIIAEDLGYITPEVETLRDQFYLPGMRILQFAFDGNPNNSYLPANHIENCAVYTGTHDNDTTLGWFNSLSKKKQQTIYKYLGDSKKSMPWDLIQSGLNSIAQYIVIPMQDILELGSEGRMNVPGTIRGNWRWYFNWQQIKSGLQEKLYGLLANSNRL</sequence>
<dbReference type="Pfam" id="PF02446">
    <property type="entry name" value="Glyco_hydro_77"/>
    <property type="match status" value="1"/>
</dbReference>
<dbReference type="Proteomes" id="UP000516072">
    <property type="component" value="Chromosome"/>
</dbReference>
<keyword evidence="7 10" id="KW-0119">Carbohydrate metabolism</keyword>
<keyword evidence="12" id="KW-1185">Reference proteome</keyword>
<evidence type="ECO:0000256" key="8">
    <source>
        <dbReference type="ARBA" id="ARBA00031423"/>
    </source>
</evidence>
<dbReference type="PANTHER" id="PTHR32438:SF5">
    <property type="entry name" value="4-ALPHA-GLUCANOTRANSFERASE DPE1, CHLOROPLASTIC_AMYLOPLASTIC"/>
    <property type="match status" value="1"/>
</dbReference>
<name>A0A7G1QA09_9GAMM</name>
<dbReference type="PANTHER" id="PTHR32438">
    <property type="entry name" value="4-ALPHA-GLUCANOTRANSFERASE DPE1, CHLOROPLASTIC/AMYLOPLASTIC"/>
    <property type="match status" value="1"/>
</dbReference>